<dbReference type="Pfam" id="PF09339">
    <property type="entry name" value="HTH_IclR"/>
    <property type="match status" value="1"/>
</dbReference>
<sequence length="305" mass="33530">MFSKPTARALAILDLLMAHPHKAFGLTELTRTLNLNKATCHAILSTMTTYGFLVQDDRHKQYRLGPSIVAAGNAAFAQFPVLEYARPELEKLTKELSIGCGVIGRSAKHLVLLANYGIPKPLDFPFQLGLRLPNAGPLGAAFIAWSPAKALEAWLQSAQKADEFDEKLDQRLRIAVIGIRARGFEVTLKTRAEQELELALSAGRLNWSLEQQAQSTQRYREALCSEDYHLNRIDEDRQYPVCNIAVPVFGRHSEPELVFSTGSIETSLSGKQIIEIAAQLQSAAKNVTLAAHSALGLGDTTPPFQ</sequence>
<gene>
    <name evidence="6" type="ORF">AB4875_11320</name>
</gene>
<keyword evidence="1" id="KW-0805">Transcription regulation</keyword>
<keyword evidence="2" id="KW-0238">DNA-binding</keyword>
<keyword evidence="7" id="KW-1185">Reference proteome</keyword>
<protein>
    <submittedName>
        <fullName evidence="6">IclR family transcriptional regulator</fullName>
    </submittedName>
</protein>
<dbReference type="EMBL" id="JBFRYB010000001">
    <property type="protein sequence ID" value="MEX1666077.1"/>
    <property type="molecule type" value="Genomic_DNA"/>
</dbReference>
<evidence type="ECO:0000313" key="7">
    <source>
        <dbReference type="Proteomes" id="UP001557484"/>
    </source>
</evidence>
<dbReference type="RefSeq" id="WP_368376162.1">
    <property type="nucleotide sequence ID" value="NZ_JBFRYB010000001.1"/>
</dbReference>
<dbReference type="PANTHER" id="PTHR30136:SF35">
    <property type="entry name" value="HTH-TYPE TRANSCRIPTIONAL REGULATOR RV1719"/>
    <property type="match status" value="1"/>
</dbReference>
<dbReference type="InterPro" id="IPR036388">
    <property type="entry name" value="WH-like_DNA-bd_sf"/>
</dbReference>
<proteinExistence type="predicted"/>
<reference evidence="6 7" key="1">
    <citation type="journal article" date="2011" name="Int. J. Syst. Evol. Microbiol.">
        <title>Zhongshania antarctica gen. nov., sp. nov. and Zhongshania guokunii sp. nov., gammaproteobacteria respectively isolated from coastal attached (fast) ice and surface seawater of the Antarctic.</title>
        <authorList>
            <person name="Li H.J."/>
            <person name="Zhang X.Y."/>
            <person name="Chen C.X."/>
            <person name="Zhang Y.J."/>
            <person name="Gao Z.M."/>
            <person name="Yu Y."/>
            <person name="Chen X.L."/>
            <person name="Chen B."/>
            <person name="Zhang Y.Z."/>
        </authorList>
    </citation>
    <scope>NUCLEOTIDE SEQUENCE [LARGE SCALE GENOMIC DNA]</scope>
    <source>
        <strain evidence="6 7">R06B22</strain>
    </source>
</reference>
<dbReference type="Gene3D" id="3.30.450.40">
    <property type="match status" value="1"/>
</dbReference>
<dbReference type="PANTHER" id="PTHR30136">
    <property type="entry name" value="HELIX-TURN-HELIX TRANSCRIPTIONAL REGULATOR, ICLR FAMILY"/>
    <property type="match status" value="1"/>
</dbReference>
<evidence type="ECO:0000259" key="4">
    <source>
        <dbReference type="PROSITE" id="PS51077"/>
    </source>
</evidence>
<dbReference type="PROSITE" id="PS51078">
    <property type="entry name" value="ICLR_ED"/>
    <property type="match status" value="1"/>
</dbReference>
<comment type="caution">
    <text evidence="6">The sequence shown here is derived from an EMBL/GenBank/DDBJ whole genome shotgun (WGS) entry which is preliminary data.</text>
</comment>
<evidence type="ECO:0000259" key="5">
    <source>
        <dbReference type="PROSITE" id="PS51078"/>
    </source>
</evidence>
<dbReference type="InterPro" id="IPR005471">
    <property type="entry name" value="Tscrpt_reg_IclR_N"/>
</dbReference>
<dbReference type="Proteomes" id="UP001557484">
    <property type="component" value="Unassembled WGS sequence"/>
</dbReference>
<dbReference type="PROSITE" id="PS51077">
    <property type="entry name" value="HTH_ICLR"/>
    <property type="match status" value="1"/>
</dbReference>
<evidence type="ECO:0000256" key="1">
    <source>
        <dbReference type="ARBA" id="ARBA00023015"/>
    </source>
</evidence>
<dbReference type="InterPro" id="IPR029016">
    <property type="entry name" value="GAF-like_dom_sf"/>
</dbReference>
<evidence type="ECO:0000256" key="2">
    <source>
        <dbReference type="ARBA" id="ARBA00023125"/>
    </source>
</evidence>
<dbReference type="InterPro" id="IPR014757">
    <property type="entry name" value="Tscrpt_reg_IclR_C"/>
</dbReference>
<feature type="domain" description="HTH iclR-type" evidence="4">
    <location>
        <begin position="3"/>
        <end position="66"/>
    </location>
</feature>
<name>A0ABV3TWW3_9GAMM</name>
<accession>A0ABV3TWW3</accession>
<keyword evidence="3" id="KW-0804">Transcription</keyword>
<dbReference type="InterPro" id="IPR036390">
    <property type="entry name" value="WH_DNA-bd_sf"/>
</dbReference>
<dbReference type="Gene3D" id="1.10.10.10">
    <property type="entry name" value="Winged helix-like DNA-binding domain superfamily/Winged helix DNA-binding domain"/>
    <property type="match status" value="1"/>
</dbReference>
<dbReference type="InterPro" id="IPR050707">
    <property type="entry name" value="HTH_MetabolicPath_Reg"/>
</dbReference>
<dbReference type="SUPFAM" id="SSF55781">
    <property type="entry name" value="GAF domain-like"/>
    <property type="match status" value="1"/>
</dbReference>
<dbReference type="SMART" id="SM00346">
    <property type="entry name" value="HTH_ICLR"/>
    <property type="match status" value="1"/>
</dbReference>
<evidence type="ECO:0000256" key="3">
    <source>
        <dbReference type="ARBA" id="ARBA00023163"/>
    </source>
</evidence>
<evidence type="ECO:0000313" key="6">
    <source>
        <dbReference type="EMBL" id="MEX1666077.1"/>
    </source>
</evidence>
<dbReference type="SUPFAM" id="SSF46785">
    <property type="entry name" value="Winged helix' DNA-binding domain"/>
    <property type="match status" value="1"/>
</dbReference>
<organism evidence="6 7">
    <name type="scientific">Zhongshania arctica</name>
    <dbReference type="NCBI Taxonomy" id="3238302"/>
    <lineage>
        <taxon>Bacteria</taxon>
        <taxon>Pseudomonadati</taxon>
        <taxon>Pseudomonadota</taxon>
        <taxon>Gammaproteobacteria</taxon>
        <taxon>Cellvibrionales</taxon>
        <taxon>Spongiibacteraceae</taxon>
        <taxon>Zhongshania</taxon>
    </lineage>
</organism>
<feature type="domain" description="IclR-ED" evidence="5">
    <location>
        <begin position="67"/>
        <end position="293"/>
    </location>
</feature>